<reference evidence="2" key="1">
    <citation type="submission" date="2019-03" db="EMBL/GenBank/DDBJ databases">
        <authorList>
            <person name="Moriniere L."/>
            <person name="Burlet A."/>
            <person name="Rosenthal E."/>
            <person name="Portier P."/>
            <person name="Lavire C."/>
            <person name="Nesme X."/>
            <person name="Bull C.T."/>
            <person name="Le Saux M."/>
            <person name="Bertolla F."/>
        </authorList>
    </citation>
    <scope>NUCLEOTIDE SEQUENCE</scope>
    <source>
        <strain evidence="2">CFBP2533</strain>
    </source>
</reference>
<dbReference type="RefSeq" id="WP_251767721.1">
    <property type="nucleotide sequence ID" value="NZ_JAMQUE010000086.1"/>
</dbReference>
<evidence type="ECO:0000313" key="2">
    <source>
        <dbReference type="EMBL" id="NMI24217.1"/>
    </source>
</evidence>
<organism evidence="1">
    <name type="scientific">Xanthomonas hortorum pv. pelargonii</name>
    <dbReference type="NCBI Taxonomy" id="453602"/>
    <lineage>
        <taxon>Bacteria</taxon>
        <taxon>Pseudomonadati</taxon>
        <taxon>Pseudomonadota</taxon>
        <taxon>Gammaproteobacteria</taxon>
        <taxon>Lysobacterales</taxon>
        <taxon>Lysobacteraceae</taxon>
        <taxon>Xanthomonas</taxon>
    </lineage>
</organism>
<sequence>MRDPAQTLRDYAKGIEMSAYKEMQDRALAAVQPLQSVQDMLDGLSAHRFASQVSEISHFESLSAKALAPLQSFGAVGSKVEKLMARTESLSAYQRSYEASLNNSYMQNIERLRLGSVSADMLSESARRHEAMLWGANNHFADVVRRMSETSSLTQFGKIEWGERFSILAKLAGDADFLRWADDAVSPVIDRHVSDWLKSIEDATAESEQPKRLGRRRVAMPHAVVDFLADPQQRKDFLLLVLSLLLFIEGKLSAARADLEQSDLRKTQAHAMETMETTRDTAAEQTATQEKHIAHLTQVAESLHALVSYSHRYTIIAKVTALRMSPGGQKIGHFERGDEVLVLRTAGKWRLISAFDEEGNEIQGWVLNKHLSRME</sequence>
<proteinExistence type="predicted"/>
<protein>
    <submittedName>
        <fullName evidence="1">Uncharacterized protein</fullName>
    </submittedName>
</protein>
<accession>A0A6V7CDH7</accession>
<evidence type="ECO:0000313" key="3">
    <source>
        <dbReference type="Proteomes" id="UP000548771"/>
    </source>
</evidence>
<dbReference type="EMBL" id="SMDX01000037">
    <property type="protein sequence ID" value="NMI24217.1"/>
    <property type="molecule type" value="Genomic_DNA"/>
</dbReference>
<gene>
    <name evidence="1" type="ORF">CFBP2533_11780</name>
    <name evidence="2" type="ORF">E1J24_20825</name>
</gene>
<dbReference type="EMBL" id="LR828261">
    <property type="protein sequence ID" value="CAD0313685.1"/>
    <property type="molecule type" value="Genomic_DNA"/>
</dbReference>
<dbReference type="AlphaFoldDB" id="A0A6V7CDH7"/>
<reference evidence="1" key="4">
    <citation type="submission" date="2020-07" db="EMBL/GenBank/DDBJ databases">
        <authorList>
            <person name="Pothier F. J."/>
        </authorList>
    </citation>
    <scope>NUCLEOTIDE SEQUENCE</scope>
    <source>
        <strain evidence="1">CFBP 2533</strain>
    </source>
</reference>
<reference evidence="3" key="2">
    <citation type="journal article" date="2020" name="Syst. Appl. Microbiol.">
        <title>Clarifying the taxonomy of the causal agent of bacterial leaf spot of lettuce through a polyphasic approach reveals that Xanthomonas cynarae Trebaol et al. 2000 emend. Timilsina et al. 2019 is a later heterotypic synonym of Xanthomonas hortorum Vauterin et al. 1995.</title>
        <authorList>
            <person name="Moriniere L."/>
            <person name="Burlet A."/>
            <person name="Rosenthal E.R."/>
            <person name="Nesme X."/>
            <person name="Portier P."/>
            <person name="Bull C.T."/>
            <person name="Lavire C."/>
            <person name="Fischer-Le Saux M."/>
            <person name="Bertolla F."/>
        </authorList>
    </citation>
    <scope>NUCLEOTIDE SEQUENCE [LARGE SCALE GENOMIC DNA]</scope>
    <source>
        <strain evidence="3">CFBP2533</strain>
    </source>
</reference>
<dbReference type="EMBL" id="LR828261">
    <property type="protein sequence ID" value="CAD0313692.1"/>
    <property type="molecule type" value="Genomic_DNA"/>
</dbReference>
<name>A0A6V7CDH7_9XANT</name>
<reference evidence="2" key="3">
    <citation type="journal article" date="2020" name="Syst. Appl. Microbiol.">
        <title>Clarifying the taxonomy of the causal agent of bacterial leaf spot of lettuce through a polyphasic approach reveals that Xanthomonas cynarae Trebaol et al. 2000 emend. Timilsina et al. 2019 is a later heterotypic synonym of Xanthomonas hortorum Vauterin et al. 1995.</title>
        <authorList>
            <person name="Moriniere L."/>
            <person name="Burlet A."/>
            <person name="Rosenthal E.R."/>
            <person name="Nesme X."/>
            <person name="Portier P."/>
            <person name="Bull C.T."/>
            <person name="Lavire C."/>
            <person name="Fischer-Le Saux M."/>
            <person name="Bertolla F."/>
        </authorList>
    </citation>
    <scope>NUCLEOTIDE SEQUENCE</scope>
    <source>
        <strain evidence="2">CFBP2533</strain>
    </source>
</reference>
<evidence type="ECO:0000313" key="1">
    <source>
        <dbReference type="EMBL" id="CAD0313692.1"/>
    </source>
</evidence>
<dbReference type="Proteomes" id="UP000548771">
    <property type="component" value="Unassembled WGS sequence"/>
</dbReference>